<dbReference type="InterPro" id="IPR036388">
    <property type="entry name" value="WH-like_DNA-bd_sf"/>
</dbReference>
<dbReference type="PROSITE" id="PS50949">
    <property type="entry name" value="HTH_GNTR"/>
    <property type="match status" value="1"/>
</dbReference>
<feature type="domain" description="HTH gntR-type" evidence="4">
    <location>
        <begin position="27"/>
        <end position="95"/>
    </location>
</feature>
<dbReference type="InterPro" id="IPR000524">
    <property type="entry name" value="Tscrpt_reg_HTH_GntR"/>
</dbReference>
<name>A0A2Z6UT00_MICAE</name>
<dbReference type="AlphaFoldDB" id="A0A2Z6UT00"/>
<dbReference type="Gene3D" id="1.10.10.10">
    <property type="entry name" value="Winged helix-like DNA-binding domain superfamily/Winged helix DNA-binding domain"/>
    <property type="match status" value="1"/>
</dbReference>
<dbReference type="PANTHER" id="PTHR38445:SF9">
    <property type="entry name" value="HTH-TYPE TRANSCRIPTIONAL REPRESSOR YTRA"/>
    <property type="match status" value="1"/>
</dbReference>
<dbReference type="GO" id="GO:0003700">
    <property type="term" value="F:DNA-binding transcription factor activity"/>
    <property type="evidence" value="ECO:0007669"/>
    <property type="project" value="InterPro"/>
</dbReference>
<proteinExistence type="predicted"/>
<evidence type="ECO:0000259" key="4">
    <source>
        <dbReference type="PROSITE" id="PS50949"/>
    </source>
</evidence>
<evidence type="ECO:0000256" key="3">
    <source>
        <dbReference type="ARBA" id="ARBA00023163"/>
    </source>
</evidence>
<dbReference type="Proteomes" id="UP000248272">
    <property type="component" value="Unassembled WGS sequence"/>
</dbReference>
<accession>A0A2Z6UT00</accession>
<dbReference type="GO" id="GO:0003677">
    <property type="term" value="F:DNA binding"/>
    <property type="evidence" value="ECO:0007669"/>
    <property type="project" value="UniProtKB-KW"/>
</dbReference>
<dbReference type="Pfam" id="PF00392">
    <property type="entry name" value="GntR"/>
    <property type="match status" value="1"/>
</dbReference>
<keyword evidence="2" id="KW-0238">DNA-binding</keyword>
<dbReference type="InterPro" id="IPR036390">
    <property type="entry name" value="WH_DNA-bd_sf"/>
</dbReference>
<protein>
    <submittedName>
        <fullName evidence="5">HTH-type transcriptional repressor YtrA</fullName>
    </submittedName>
</protein>
<comment type="caution">
    <text evidence="5">The sequence shown here is derived from an EMBL/GenBank/DDBJ whole genome shotgun (WGS) entry which is preliminary data.</text>
</comment>
<keyword evidence="3" id="KW-0804">Transcription</keyword>
<evidence type="ECO:0000256" key="1">
    <source>
        <dbReference type="ARBA" id="ARBA00023015"/>
    </source>
</evidence>
<gene>
    <name evidence="5" type="primary">ytrA</name>
    <name evidence="5" type="ORF">MSj_02244</name>
</gene>
<evidence type="ECO:0000313" key="6">
    <source>
        <dbReference type="Proteomes" id="UP000248272"/>
    </source>
</evidence>
<evidence type="ECO:0000313" key="5">
    <source>
        <dbReference type="EMBL" id="GBL10751.1"/>
    </source>
</evidence>
<dbReference type="RefSeq" id="WP_110579210.1">
    <property type="nucleotide sequence ID" value="NZ_BDSG01000048.1"/>
</dbReference>
<organism evidence="5 6">
    <name type="scientific">Microcystis aeruginosa Sj</name>
    <dbReference type="NCBI Taxonomy" id="1979544"/>
    <lineage>
        <taxon>Bacteria</taxon>
        <taxon>Bacillati</taxon>
        <taxon>Cyanobacteriota</taxon>
        <taxon>Cyanophyceae</taxon>
        <taxon>Oscillatoriophycideae</taxon>
        <taxon>Chroococcales</taxon>
        <taxon>Microcystaceae</taxon>
        <taxon>Microcystis</taxon>
    </lineage>
</organism>
<dbReference type="EMBL" id="BDSG01000048">
    <property type="protein sequence ID" value="GBL10751.1"/>
    <property type="molecule type" value="Genomic_DNA"/>
</dbReference>
<dbReference type="CDD" id="cd07377">
    <property type="entry name" value="WHTH_GntR"/>
    <property type="match status" value="1"/>
</dbReference>
<keyword evidence="1" id="KW-0805">Transcription regulation</keyword>
<dbReference type="SUPFAM" id="SSF46785">
    <property type="entry name" value="Winged helix' DNA-binding domain"/>
    <property type="match status" value="1"/>
</dbReference>
<sequence>MIEWASAKVVCERSDPMQFQIQPDSEIPASKQLFDQIRFAIASRQYPPGHRLPSTRQLAMITGLHRNTISKIYQQLEDDGLVESIAGSGIYVKARGHENDNLSGSPLLEQNPEIGRLIRQSLAGFLAQGLTLEEIRELLLAEIDWRSQCSSQVLVTIPRHDLGAGELMLRELEQSLKIPVQLVAMEDLAQVLANTKSATVVTSRYFISVAEEIAAPFHLRVIPIDIYDYSKELALIKKLPTDSRLGIVSISTGIIKVAEVLIHSLRGDDLLVMSAQIHETDKLRVLARTSQTIISDQASYTLIKNLINEVRSDLIRLPEIICSDNYIGDKSIQLLRRELGLGG</sequence>
<reference evidence="5 6" key="1">
    <citation type="journal article" date="2018" name="Front. Microbiol.">
        <title>Adaptation of the Freshwater Bloom-Forming Cyanobacterium Microcystis aeruginosa to Brackish Water Is Driven by Recent Horizontal Transfer of Sucrose Genes.</title>
        <authorList>
            <person name="Tanabe Y."/>
            <person name="Hodoki Y."/>
            <person name="Sano T."/>
            <person name="Tada K."/>
            <person name="Watanabe M.M."/>
        </authorList>
    </citation>
    <scope>NUCLEOTIDE SEQUENCE [LARGE SCALE GENOMIC DNA]</scope>
    <source>
        <strain evidence="5 6">Sj</strain>
    </source>
</reference>
<dbReference type="PANTHER" id="PTHR38445">
    <property type="entry name" value="HTH-TYPE TRANSCRIPTIONAL REPRESSOR YTRA"/>
    <property type="match status" value="1"/>
</dbReference>
<evidence type="ECO:0000256" key="2">
    <source>
        <dbReference type="ARBA" id="ARBA00023125"/>
    </source>
</evidence>
<dbReference type="SMART" id="SM00345">
    <property type="entry name" value="HTH_GNTR"/>
    <property type="match status" value="1"/>
</dbReference>